<dbReference type="AlphaFoldDB" id="A0AAV2TX65"/>
<sequence>MDPSDSPKAEQLEGSEALAVCTVLADTILELKTLLNIIDLEDSSINHASKPTDYGRDLIIRMNKVLSNYACSTAKQKLSKMNRQCNNSAFVDYTNLETTIEDSFNSEAYNQKLCSDISQVIDIMATLKDEISQSGTISTLEEVIKKKEEGYKEVESILATERSTRNKILLLKKEIKQKTKDGQELVEKSRETIAHLKDQVQEIKAKTIMEEKYFTKYSAVKLSQAERFYQAQEQKIMEEISRLSLANDQERRVHEETMSYLADRVTELNAMREYWQERSQKNVSDLKHKLGVLKLSKERDAAHFQELSEQYREYEAVVLADRIAKEKERQQKEQAELELQASIKIQSWWRTLVIRRNLGSHDKRRRKGRRGGRKGGKKGKKGKK</sequence>
<evidence type="ECO:0000256" key="6">
    <source>
        <dbReference type="SAM" id="MobiDB-lite"/>
    </source>
</evidence>
<gene>
    <name evidence="7" type="ORF">CDAUBV1_LOCUS16089</name>
</gene>
<keyword evidence="4" id="KW-0206">Cytoskeleton</keyword>
<protein>
    <recommendedName>
        <fullName evidence="9">Dynein regulatory complex protein 9</fullName>
    </recommendedName>
</protein>
<reference evidence="7" key="1">
    <citation type="submission" date="2024-06" db="EMBL/GenBank/DDBJ databases">
        <authorList>
            <person name="Liu X."/>
            <person name="Lenzi L."/>
            <person name="Haldenby T S."/>
            <person name="Uol C."/>
        </authorList>
    </citation>
    <scope>NUCLEOTIDE SEQUENCE</scope>
</reference>
<organism evidence="7 8">
    <name type="scientific">Calicophoron daubneyi</name>
    <name type="common">Rumen fluke</name>
    <name type="synonym">Paramphistomum daubneyi</name>
    <dbReference type="NCBI Taxonomy" id="300641"/>
    <lineage>
        <taxon>Eukaryota</taxon>
        <taxon>Metazoa</taxon>
        <taxon>Spiralia</taxon>
        <taxon>Lophotrochozoa</taxon>
        <taxon>Platyhelminthes</taxon>
        <taxon>Trematoda</taxon>
        <taxon>Digenea</taxon>
        <taxon>Plagiorchiida</taxon>
        <taxon>Pronocephalata</taxon>
        <taxon>Paramphistomoidea</taxon>
        <taxon>Paramphistomidae</taxon>
        <taxon>Calicophoron</taxon>
    </lineage>
</organism>
<feature type="region of interest" description="Disordered" evidence="6">
    <location>
        <begin position="360"/>
        <end position="384"/>
    </location>
</feature>
<evidence type="ECO:0000313" key="7">
    <source>
        <dbReference type="EMBL" id="CAL5140796.1"/>
    </source>
</evidence>
<dbReference type="CDD" id="cd23766">
    <property type="entry name" value="IQCG"/>
    <property type="match status" value="1"/>
</dbReference>
<keyword evidence="5" id="KW-0966">Cell projection</keyword>
<dbReference type="GO" id="GO:0005737">
    <property type="term" value="C:cytoplasm"/>
    <property type="evidence" value="ECO:0007669"/>
    <property type="project" value="TreeGrafter"/>
</dbReference>
<name>A0AAV2TX65_CALDB</name>
<dbReference type="PROSITE" id="PS50096">
    <property type="entry name" value="IQ"/>
    <property type="match status" value="1"/>
</dbReference>
<evidence type="ECO:0008006" key="9">
    <source>
        <dbReference type="Google" id="ProtNLM"/>
    </source>
</evidence>
<dbReference type="PANTHER" id="PTHR14871">
    <property type="entry name" value="DYNEIN REGULATORY COMPLEX PROTEIN 9"/>
    <property type="match status" value="1"/>
</dbReference>
<comment type="caution">
    <text evidence="7">The sequence shown here is derived from an EMBL/GenBank/DDBJ whole genome shotgun (WGS) entry which is preliminary data.</text>
</comment>
<dbReference type="InterPro" id="IPR042618">
    <property type="entry name" value="IQCG"/>
</dbReference>
<keyword evidence="3" id="KW-0963">Cytoplasm</keyword>
<dbReference type="GO" id="GO:0031514">
    <property type="term" value="C:motile cilium"/>
    <property type="evidence" value="ECO:0007669"/>
    <property type="project" value="TreeGrafter"/>
</dbReference>
<feature type="compositionally biased region" description="Basic residues" evidence="6">
    <location>
        <begin position="362"/>
        <end position="384"/>
    </location>
</feature>
<evidence type="ECO:0000256" key="4">
    <source>
        <dbReference type="ARBA" id="ARBA00023212"/>
    </source>
</evidence>
<dbReference type="PANTHER" id="PTHR14871:SF1">
    <property type="entry name" value="DYNEIN REGULATORY COMPLEX PROTEIN 9"/>
    <property type="match status" value="1"/>
</dbReference>
<evidence type="ECO:0000256" key="3">
    <source>
        <dbReference type="ARBA" id="ARBA00022490"/>
    </source>
</evidence>
<comment type="subcellular location">
    <subcellularLocation>
        <location evidence="2">Cell projection</location>
    </subcellularLocation>
    <subcellularLocation>
        <location evidence="1">Cytoplasm</location>
        <location evidence="1">Cytoskeleton</location>
    </subcellularLocation>
</comment>
<accession>A0AAV2TX65</accession>
<dbReference type="GO" id="GO:0044782">
    <property type="term" value="P:cilium organization"/>
    <property type="evidence" value="ECO:0007669"/>
    <property type="project" value="TreeGrafter"/>
</dbReference>
<evidence type="ECO:0000256" key="2">
    <source>
        <dbReference type="ARBA" id="ARBA00004316"/>
    </source>
</evidence>
<evidence type="ECO:0000256" key="5">
    <source>
        <dbReference type="ARBA" id="ARBA00023273"/>
    </source>
</evidence>
<dbReference type="Proteomes" id="UP001497525">
    <property type="component" value="Unassembled WGS sequence"/>
</dbReference>
<proteinExistence type="predicted"/>
<dbReference type="GO" id="GO:0005856">
    <property type="term" value="C:cytoskeleton"/>
    <property type="evidence" value="ECO:0007669"/>
    <property type="project" value="UniProtKB-SubCell"/>
</dbReference>
<evidence type="ECO:0000256" key="1">
    <source>
        <dbReference type="ARBA" id="ARBA00004245"/>
    </source>
</evidence>
<evidence type="ECO:0000313" key="8">
    <source>
        <dbReference type="Proteomes" id="UP001497525"/>
    </source>
</evidence>
<dbReference type="EMBL" id="CAXLJL010000789">
    <property type="protein sequence ID" value="CAL5140796.1"/>
    <property type="molecule type" value="Genomic_DNA"/>
</dbReference>